<comment type="caution">
    <text evidence="2">The sequence shown here is derived from an EMBL/GenBank/DDBJ whole genome shotgun (WGS) entry which is preliminary data.</text>
</comment>
<evidence type="ECO:0000313" key="2">
    <source>
        <dbReference type="EMBL" id="CAK1555098.1"/>
    </source>
</evidence>
<keyword evidence="3" id="KW-1185">Reference proteome</keyword>
<accession>A0AAV1K398</accession>
<evidence type="ECO:0000313" key="3">
    <source>
        <dbReference type="Proteomes" id="UP001497472"/>
    </source>
</evidence>
<proteinExistence type="predicted"/>
<gene>
    <name evidence="2" type="ORF">LNINA_LOCUS13936</name>
</gene>
<evidence type="ECO:0000256" key="1">
    <source>
        <dbReference type="SAM" id="MobiDB-lite"/>
    </source>
</evidence>
<dbReference type="AlphaFoldDB" id="A0AAV1K398"/>
<reference evidence="2 3" key="1">
    <citation type="submission" date="2023-11" db="EMBL/GenBank/DDBJ databases">
        <authorList>
            <person name="Okamura Y."/>
        </authorList>
    </citation>
    <scope>NUCLEOTIDE SEQUENCE [LARGE SCALE GENOMIC DNA]</scope>
</reference>
<protein>
    <submittedName>
        <fullName evidence="2">Uncharacterized protein</fullName>
    </submittedName>
</protein>
<sequence length="73" mass="8229">MKRSKEKPSSTSKGRKGKKKETQPPKRPSILDVMKQKSNCNCEVVARAVRSNVHMNLGLAEKRPNLGKDRNPE</sequence>
<dbReference type="EMBL" id="CAVLEF010000280">
    <property type="protein sequence ID" value="CAK1555098.1"/>
    <property type="molecule type" value="Genomic_DNA"/>
</dbReference>
<dbReference type="Proteomes" id="UP001497472">
    <property type="component" value="Unassembled WGS sequence"/>
</dbReference>
<name>A0AAV1K398_9NEOP</name>
<organism evidence="2 3">
    <name type="scientific">Leptosia nina</name>
    <dbReference type="NCBI Taxonomy" id="320188"/>
    <lineage>
        <taxon>Eukaryota</taxon>
        <taxon>Metazoa</taxon>
        <taxon>Ecdysozoa</taxon>
        <taxon>Arthropoda</taxon>
        <taxon>Hexapoda</taxon>
        <taxon>Insecta</taxon>
        <taxon>Pterygota</taxon>
        <taxon>Neoptera</taxon>
        <taxon>Endopterygota</taxon>
        <taxon>Lepidoptera</taxon>
        <taxon>Glossata</taxon>
        <taxon>Ditrysia</taxon>
        <taxon>Papilionoidea</taxon>
        <taxon>Pieridae</taxon>
        <taxon>Pierinae</taxon>
        <taxon>Leptosia</taxon>
    </lineage>
</organism>
<feature type="region of interest" description="Disordered" evidence="1">
    <location>
        <begin position="1"/>
        <end position="34"/>
    </location>
</feature>